<name>T1KYH3_TETUR</name>
<keyword evidence="1" id="KW-0732">Signal</keyword>
<feature type="signal peptide" evidence="1">
    <location>
        <begin position="1"/>
        <end position="18"/>
    </location>
</feature>
<dbReference type="EMBL" id="CAEY01000713">
    <property type="status" value="NOT_ANNOTATED_CDS"/>
    <property type="molecule type" value="Genomic_DNA"/>
</dbReference>
<dbReference type="HOGENOM" id="CLU_022576_0_0_1"/>
<dbReference type="eggNOG" id="ENOG502R90A">
    <property type="taxonomic scope" value="Eukaryota"/>
</dbReference>
<dbReference type="InterPro" id="IPR002509">
    <property type="entry name" value="NODB_dom"/>
</dbReference>
<dbReference type="GO" id="GO:0016810">
    <property type="term" value="F:hydrolase activity, acting on carbon-nitrogen (but not peptide) bonds"/>
    <property type="evidence" value="ECO:0007669"/>
    <property type="project" value="InterPro"/>
</dbReference>
<dbReference type="PANTHER" id="PTHR45985">
    <property type="match status" value="1"/>
</dbReference>
<dbReference type="SUPFAM" id="SSF88713">
    <property type="entry name" value="Glycoside hydrolase/deacetylase"/>
    <property type="match status" value="1"/>
</dbReference>
<dbReference type="InterPro" id="IPR052740">
    <property type="entry name" value="CE4"/>
</dbReference>
<protein>
    <recommendedName>
        <fullName evidence="2">NodB homology domain-containing protein</fullName>
    </recommendedName>
</protein>
<dbReference type="AlphaFoldDB" id="T1KYH3"/>
<dbReference type="InterPro" id="IPR011330">
    <property type="entry name" value="Glyco_hydro/deAcase_b/a-brl"/>
</dbReference>
<dbReference type="Gene3D" id="3.20.20.370">
    <property type="entry name" value="Glycoside hydrolase/deacetylase"/>
    <property type="match status" value="1"/>
</dbReference>
<organism evidence="3 4">
    <name type="scientific">Tetranychus urticae</name>
    <name type="common">Two-spotted spider mite</name>
    <dbReference type="NCBI Taxonomy" id="32264"/>
    <lineage>
        <taxon>Eukaryota</taxon>
        <taxon>Metazoa</taxon>
        <taxon>Ecdysozoa</taxon>
        <taxon>Arthropoda</taxon>
        <taxon>Chelicerata</taxon>
        <taxon>Arachnida</taxon>
        <taxon>Acari</taxon>
        <taxon>Acariformes</taxon>
        <taxon>Trombidiformes</taxon>
        <taxon>Prostigmata</taxon>
        <taxon>Eleutherengona</taxon>
        <taxon>Raphignathae</taxon>
        <taxon>Tetranychoidea</taxon>
        <taxon>Tetranychidae</taxon>
        <taxon>Tetranychus</taxon>
    </lineage>
</organism>
<feature type="chain" id="PRO_5004581889" description="NodB homology domain-containing protein" evidence="1">
    <location>
        <begin position="19"/>
        <end position="399"/>
    </location>
</feature>
<dbReference type="OrthoDB" id="504708at2759"/>
<proteinExistence type="predicted"/>
<gene>
    <name evidence="3" type="primary">107368454</name>
</gene>
<dbReference type="GO" id="GO:0005975">
    <property type="term" value="P:carbohydrate metabolic process"/>
    <property type="evidence" value="ECO:0007669"/>
    <property type="project" value="InterPro"/>
</dbReference>
<dbReference type="Proteomes" id="UP000015104">
    <property type="component" value="Unassembled WGS sequence"/>
</dbReference>
<feature type="domain" description="NodB homology" evidence="2">
    <location>
        <begin position="56"/>
        <end position="125"/>
    </location>
</feature>
<evidence type="ECO:0000313" key="4">
    <source>
        <dbReference type="Proteomes" id="UP000015104"/>
    </source>
</evidence>
<sequence>MKFLFTFSSFLLFTLIIANQFDESTSRYCHPAKCPPSTCFCPTTESVLPSLGQVPQFVMLTFDDGVNGINYETYRSVFNRRHQDTGCPVQSTYFVTHEYTDYHLVHNLWRRGNEIAVHSITHNRDLKSWLTAPVSLWRAEMGGMKKLISYFADIPESEIKGIRVPFLQSAGDHTWQAMTEDGFLYDSSVPVRNFVNPPLYPYTLDMGLVDDCQIEPCPNGRYPGLWEVPMVNWKMYDINLDEDGKPLEVICAMVDACVPNPNTTEWAYRYLMDNFMRHYRSNRAPLPVFMHEFWLLNPHRKEAYFRFIDTLLKMPDVYFTTISEVLDYLRNPVSNDEYKRRINETCIREPRYTSCGEKYGSINCEYNGLPMFKGWPRYMRVCGHDCPPNYPWLNNPLGN</sequence>
<evidence type="ECO:0000256" key="1">
    <source>
        <dbReference type="SAM" id="SignalP"/>
    </source>
</evidence>
<reference evidence="3" key="2">
    <citation type="submission" date="2015-06" db="UniProtKB">
        <authorList>
            <consortium name="EnsemblMetazoa"/>
        </authorList>
    </citation>
    <scope>IDENTIFICATION</scope>
</reference>
<keyword evidence="4" id="KW-1185">Reference proteome</keyword>
<dbReference type="Pfam" id="PF01522">
    <property type="entry name" value="Polysacc_deac_1"/>
    <property type="match status" value="1"/>
</dbReference>
<reference evidence="4" key="1">
    <citation type="submission" date="2011-08" db="EMBL/GenBank/DDBJ databases">
        <authorList>
            <person name="Rombauts S."/>
        </authorList>
    </citation>
    <scope>NUCLEOTIDE SEQUENCE</scope>
    <source>
        <strain evidence="4">London</strain>
    </source>
</reference>
<dbReference type="KEGG" id="tut:107368454"/>
<evidence type="ECO:0000313" key="3">
    <source>
        <dbReference type="EnsemblMetazoa" id="tetur27g00680.1"/>
    </source>
</evidence>
<evidence type="ECO:0000259" key="2">
    <source>
        <dbReference type="Pfam" id="PF01522"/>
    </source>
</evidence>
<dbReference type="OMA" id="SRAPFGM"/>
<accession>T1KYH3</accession>
<dbReference type="PANTHER" id="PTHR45985:SF8">
    <property type="entry name" value="CHITIN DEACETYLASE-LIKE 9, ISOFORM A"/>
    <property type="match status" value="1"/>
</dbReference>
<dbReference type="EnsemblMetazoa" id="tetur27g00680.1">
    <property type="protein sequence ID" value="tetur27g00680.1"/>
    <property type="gene ID" value="tetur27g00680"/>
</dbReference>